<accession>A0A830H6E1</accession>
<dbReference type="InterPro" id="IPR007052">
    <property type="entry name" value="CS_dom"/>
</dbReference>
<feature type="region of interest" description="Disordered" evidence="1">
    <location>
        <begin position="14"/>
        <end position="83"/>
    </location>
</feature>
<dbReference type="InterPro" id="IPR052289">
    <property type="entry name" value="Calcyclin-binding_UBL-bridge"/>
</dbReference>
<comment type="caution">
    <text evidence="3">The sequence shown here is derived from an EMBL/GenBank/DDBJ whole genome shotgun (WGS) entry which is preliminary data.</text>
</comment>
<dbReference type="Proteomes" id="UP000660262">
    <property type="component" value="Unassembled WGS sequence"/>
</dbReference>
<keyword evidence="4" id="KW-1185">Reference proteome</keyword>
<dbReference type="EMBL" id="BNJQ01000004">
    <property type="protein sequence ID" value="GHP02786.1"/>
    <property type="molecule type" value="Genomic_DNA"/>
</dbReference>
<dbReference type="PANTHER" id="PTHR13164:SF3">
    <property type="entry name" value="CALCYCLIN-BINDING PROTEIN"/>
    <property type="match status" value="1"/>
</dbReference>
<reference evidence="3" key="1">
    <citation type="submission" date="2020-10" db="EMBL/GenBank/DDBJ databases">
        <title>Unveiling of a novel bifunctional photoreceptor, Dualchrome1, isolated from a cosmopolitan green alga.</title>
        <authorList>
            <person name="Suzuki S."/>
            <person name="Kawachi M."/>
        </authorList>
    </citation>
    <scope>NUCLEOTIDE SEQUENCE</scope>
    <source>
        <strain evidence="3">NIES 2893</strain>
    </source>
</reference>
<name>A0A830H6E1_9CHLO</name>
<proteinExistence type="predicted"/>
<gene>
    <name evidence="3" type="ORF">PPROV_000154100</name>
</gene>
<dbReference type="Gene3D" id="2.60.40.790">
    <property type="match status" value="1"/>
</dbReference>
<dbReference type="PANTHER" id="PTHR13164">
    <property type="entry name" value="CALICYLIN BINDING PROTEIN"/>
    <property type="match status" value="1"/>
</dbReference>
<evidence type="ECO:0000256" key="1">
    <source>
        <dbReference type="SAM" id="MobiDB-lite"/>
    </source>
</evidence>
<evidence type="ECO:0000313" key="3">
    <source>
        <dbReference type="EMBL" id="GHP02786.1"/>
    </source>
</evidence>
<dbReference type="GO" id="GO:0005634">
    <property type="term" value="C:nucleus"/>
    <property type="evidence" value="ECO:0007669"/>
    <property type="project" value="TreeGrafter"/>
</dbReference>
<feature type="domain" description="CS" evidence="2">
    <location>
        <begin position="240"/>
        <end position="347"/>
    </location>
</feature>
<dbReference type="InterPro" id="IPR008978">
    <property type="entry name" value="HSP20-like_chaperone"/>
</dbReference>
<sequence length="368" mass="39853">MTDYAKWDAIVASLSSSDDSDSSTDEEASASASASGSLEASRSRIIKATPGVGKPLTHDGRIDPPLRPGNARGNALSTNASNSDVVDLSQDSASVLPFTQNNETITIAAILRRGPHPASSSASASAQSGVTCKFTSTSVEVLYRPPKAETGDATGNLPTVRWAYKNLHRNIDPEKSTFHVGSSEVVAAEMPNDAVKANRCAPSGSLVVKLTLRKQKENETWEAPSIGTRLWDERKRLRVVTITDYSWVDLYQGAKVFIKVPNVHTLPSDAVRVRFRELSFDVCVGPLPAPGAPPGAPADCEYRFAVTELPLEIIVDKCNYRVDDTDGGRIKIYVRKFAKTPWFKLAVHRDALWLDDELSGKKKPSTSA</sequence>
<dbReference type="PROSITE" id="PS51203">
    <property type="entry name" value="CS"/>
    <property type="match status" value="1"/>
</dbReference>
<dbReference type="OrthoDB" id="164025at2759"/>
<dbReference type="AlphaFoldDB" id="A0A830H6E1"/>
<evidence type="ECO:0000259" key="2">
    <source>
        <dbReference type="PROSITE" id="PS51203"/>
    </source>
</evidence>
<dbReference type="SUPFAM" id="SSF49764">
    <property type="entry name" value="HSP20-like chaperones"/>
    <property type="match status" value="1"/>
</dbReference>
<evidence type="ECO:0000313" key="4">
    <source>
        <dbReference type="Proteomes" id="UP000660262"/>
    </source>
</evidence>
<protein>
    <recommendedName>
        <fullName evidence="2">CS domain-containing protein</fullName>
    </recommendedName>
</protein>
<feature type="compositionally biased region" description="Acidic residues" evidence="1">
    <location>
        <begin position="18"/>
        <end position="28"/>
    </location>
</feature>
<dbReference type="Pfam" id="PF04969">
    <property type="entry name" value="CS"/>
    <property type="match status" value="1"/>
</dbReference>
<organism evidence="3 4">
    <name type="scientific">Pycnococcus provasolii</name>
    <dbReference type="NCBI Taxonomy" id="41880"/>
    <lineage>
        <taxon>Eukaryota</taxon>
        <taxon>Viridiplantae</taxon>
        <taxon>Chlorophyta</taxon>
        <taxon>Pseudoscourfieldiophyceae</taxon>
        <taxon>Pseudoscourfieldiales</taxon>
        <taxon>Pycnococcaceae</taxon>
        <taxon>Pycnococcus</taxon>
    </lineage>
</organism>
<feature type="compositionally biased region" description="Low complexity" evidence="1">
    <location>
        <begin position="29"/>
        <end position="40"/>
    </location>
</feature>